<dbReference type="EMBL" id="JACEIK010053475">
    <property type="protein sequence ID" value="MCE5167130.1"/>
    <property type="molecule type" value="Genomic_DNA"/>
</dbReference>
<reference evidence="2 3" key="1">
    <citation type="journal article" date="2021" name="BMC Genomics">
        <title>Datura genome reveals duplications of psychoactive alkaloid biosynthetic genes and high mutation rate following tissue culture.</title>
        <authorList>
            <person name="Rajewski A."/>
            <person name="Carter-House D."/>
            <person name="Stajich J."/>
            <person name="Litt A."/>
        </authorList>
    </citation>
    <scope>NUCLEOTIDE SEQUENCE [LARGE SCALE GENOMIC DNA]</scope>
    <source>
        <strain evidence="2">AR-01</strain>
    </source>
</reference>
<keyword evidence="3" id="KW-1185">Reference proteome</keyword>
<gene>
    <name evidence="2" type="ORF">HAX54_038897</name>
</gene>
<organism evidence="2 3">
    <name type="scientific">Datura stramonium</name>
    <name type="common">Jimsonweed</name>
    <name type="synonym">Common thornapple</name>
    <dbReference type="NCBI Taxonomy" id="4076"/>
    <lineage>
        <taxon>Eukaryota</taxon>
        <taxon>Viridiplantae</taxon>
        <taxon>Streptophyta</taxon>
        <taxon>Embryophyta</taxon>
        <taxon>Tracheophyta</taxon>
        <taxon>Spermatophyta</taxon>
        <taxon>Magnoliopsida</taxon>
        <taxon>eudicotyledons</taxon>
        <taxon>Gunneridae</taxon>
        <taxon>Pentapetalae</taxon>
        <taxon>asterids</taxon>
        <taxon>lamiids</taxon>
        <taxon>Solanales</taxon>
        <taxon>Solanaceae</taxon>
        <taxon>Solanoideae</taxon>
        <taxon>Datureae</taxon>
        <taxon>Datura</taxon>
    </lineage>
</organism>
<evidence type="ECO:0000256" key="1">
    <source>
        <dbReference type="SAM" id="MobiDB-lite"/>
    </source>
</evidence>
<protein>
    <submittedName>
        <fullName evidence="2">Uncharacterized protein</fullName>
    </submittedName>
</protein>
<evidence type="ECO:0000313" key="3">
    <source>
        <dbReference type="Proteomes" id="UP000823775"/>
    </source>
</evidence>
<comment type="caution">
    <text evidence="2">The sequence shown here is derived from an EMBL/GenBank/DDBJ whole genome shotgun (WGS) entry which is preliminary data.</text>
</comment>
<feature type="region of interest" description="Disordered" evidence="1">
    <location>
        <begin position="34"/>
        <end position="56"/>
    </location>
</feature>
<dbReference type="Proteomes" id="UP000823775">
    <property type="component" value="Unassembled WGS sequence"/>
</dbReference>
<sequence>GIRPNVVLPGSARWFRGLFGSVSVVRCFQHSCSDNSPANERRGGEGLAAGAGRKNEGKSWVCSGWFGVDAWSSPELMGFAGNEGRCDFPARRKKRGRSGCCGVVGISGRRLLEEVEAAADVVCLSHRSEMEENGEEATSEEEGLAALRR</sequence>
<proteinExistence type="predicted"/>
<feature type="non-terminal residue" evidence="2">
    <location>
        <position position="149"/>
    </location>
</feature>
<name>A0ABS8Y9A8_DATST</name>
<feature type="region of interest" description="Disordered" evidence="1">
    <location>
        <begin position="129"/>
        <end position="149"/>
    </location>
</feature>
<accession>A0ABS8Y9A8</accession>
<evidence type="ECO:0000313" key="2">
    <source>
        <dbReference type="EMBL" id="MCE5167130.1"/>
    </source>
</evidence>
<feature type="non-terminal residue" evidence="2">
    <location>
        <position position="1"/>
    </location>
</feature>
<feature type="compositionally biased region" description="Acidic residues" evidence="1">
    <location>
        <begin position="131"/>
        <end position="143"/>
    </location>
</feature>